<feature type="transmembrane region" description="Helical" evidence="1">
    <location>
        <begin position="21"/>
        <end position="42"/>
    </location>
</feature>
<dbReference type="AlphaFoldDB" id="A0A9X1IKA3"/>
<keyword evidence="1" id="KW-0472">Membrane</keyword>
<organism evidence="2 3">
    <name type="scientific">Marinomonas algarum</name>
    <dbReference type="NCBI Taxonomy" id="2883105"/>
    <lineage>
        <taxon>Bacteria</taxon>
        <taxon>Pseudomonadati</taxon>
        <taxon>Pseudomonadota</taxon>
        <taxon>Gammaproteobacteria</taxon>
        <taxon>Oceanospirillales</taxon>
        <taxon>Oceanospirillaceae</taxon>
        <taxon>Marinomonas</taxon>
    </lineage>
</organism>
<evidence type="ECO:0000256" key="1">
    <source>
        <dbReference type="SAM" id="Phobius"/>
    </source>
</evidence>
<protein>
    <submittedName>
        <fullName evidence="2">Uncharacterized protein</fullName>
    </submittedName>
</protein>
<evidence type="ECO:0000313" key="3">
    <source>
        <dbReference type="Proteomes" id="UP001139095"/>
    </source>
</evidence>
<sequence>MKTKNFIPATSAAHRDDKKTDYWGVLFVSFIFISSMSCFLFANNVSQPSNSNVSDATALQVDTTISSRQQSKS</sequence>
<accession>A0A9X1IKA3</accession>
<keyword evidence="1" id="KW-0812">Transmembrane</keyword>
<dbReference type="EMBL" id="JAJATW010000002">
    <property type="protein sequence ID" value="MCB5160822.1"/>
    <property type="molecule type" value="Genomic_DNA"/>
</dbReference>
<keyword evidence="3" id="KW-1185">Reference proteome</keyword>
<evidence type="ECO:0000313" key="2">
    <source>
        <dbReference type="EMBL" id="MCB5160822.1"/>
    </source>
</evidence>
<dbReference type="Proteomes" id="UP001139095">
    <property type="component" value="Unassembled WGS sequence"/>
</dbReference>
<name>A0A9X1IKA3_9GAMM</name>
<proteinExistence type="predicted"/>
<keyword evidence="1" id="KW-1133">Transmembrane helix</keyword>
<reference evidence="2" key="1">
    <citation type="submission" date="2021-10" db="EMBL/GenBank/DDBJ databases">
        <title>Marinomonas pontica sp. nov., isolated from the Black Sea.</title>
        <authorList>
            <person name="Zhao L.-H."/>
            <person name="Xue J.-H."/>
        </authorList>
    </citation>
    <scope>NUCLEOTIDE SEQUENCE</scope>
    <source>
        <strain evidence="2">E8</strain>
    </source>
</reference>
<gene>
    <name evidence="2" type="ORF">LG368_02785</name>
</gene>
<dbReference type="RefSeq" id="WP_226753203.1">
    <property type="nucleotide sequence ID" value="NZ_JAJATW010000002.1"/>
</dbReference>
<comment type="caution">
    <text evidence="2">The sequence shown here is derived from an EMBL/GenBank/DDBJ whole genome shotgun (WGS) entry which is preliminary data.</text>
</comment>